<dbReference type="Pfam" id="PF12438">
    <property type="entry name" value="DUF3679"/>
    <property type="match status" value="1"/>
</dbReference>
<reference evidence="2 3" key="1">
    <citation type="submission" date="2018-05" db="EMBL/GenBank/DDBJ databases">
        <title>Paenibacillus flagellatus sp. nov., isolated from selenium mineral soil.</title>
        <authorList>
            <person name="Dai X."/>
        </authorList>
    </citation>
    <scope>NUCLEOTIDE SEQUENCE [LARGE SCALE GENOMIC DNA]</scope>
    <source>
        <strain evidence="2 3">DXL2</strain>
    </source>
</reference>
<accession>A0A2V5JZV3</accession>
<evidence type="ECO:0000313" key="2">
    <source>
        <dbReference type="EMBL" id="PYI51852.1"/>
    </source>
</evidence>
<protein>
    <recommendedName>
        <fullName evidence="4">Translation initiation factor 2</fullName>
    </recommendedName>
</protein>
<comment type="caution">
    <text evidence="2">The sequence shown here is derived from an EMBL/GenBank/DDBJ whole genome shotgun (WGS) entry which is preliminary data.</text>
</comment>
<name>A0A2V5JZV3_9BACL</name>
<sequence>MKKGRWNMSRYSVTLIAVVVMLVFGVFFGIELATRGMERVQGPIGGYAPQGTASQQTPPGQAAQGGQTASGGVKAQGVAQPAGSQGGGQTATQPQPQTTAPQPQPVKPQPQPIAADSGINRVGNQIGDMLQTVAHGTIRTVVSLLDSIVN</sequence>
<dbReference type="EMBL" id="QJVJ01000011">
    <property type="protein sequence ID" value="PYI51852.1"/>
    <property type="molecule type" value="Genomic_DNA"/>
</dbReference>
<dbReference type="Proteomes" id="UP000247476">
    <property type="component" value="Unassembled WGS sequence"/>
</dbReference>
<feature type="region of interest" description="Disordered" evidence="1">
    <location>
        <begin position="45"/>
        <end position="119"/>
    </location>
</feature>
<feature type="compositionally biased region" description="Low complexity" evidence="1">
    <location>
        <begin position="53"/>
        <end position="83"/>
    </location>
</feature>
<gene>
    <name evidence="2" type="ORF">DLM86_23320</name>
</gene>
<evidence type="ECO:0000313" key="3">
    <source>
        <dbReference type="Proteomes" id="UP000247476"/>
    </source>
</evidence>
<proteinExistence type="predicted"/>
<dbReference type="InterPro" id="IPR020534">
    <property type="entry name" value="Uncharacterised_YqxA"/>
</dbReference>
<dbReference type="AlphaFoldDB" id="A0A2V5JZV3"/>
<feature type="compositionally biased region" description="Low complexity" evidence="1">
    <location>
        <begin position="90"/>
        <end position="101"/>
    </location>
</feature>
<feature type="compositionally biased region" description="Pro residues" evidence="1">
    <location>
        <begin position="102"/>
        <end position="111"/>
    </location>
</feature>
<evidence type="ECO:0008006" key="4">
    <source>
        <dbReference type="Google" id="ProtNLM"/>
    </source>
</evidence>
<keyword evidence="3" id="KW-1185">Reference proteome</keyword>
<evidence type="ECO:0000256" key="1">
    <source>
        <dbReference type="SAM" id="MobiDB-lite"/>
    </source>
</evidence>
<organism evidence="2 3">
    <name type="scientific">Paenibacillus flagellatus</name>
    <dbReference type="NCBI Taxonomy" id="2211139"/>
    <lineage>
        <taxon>Bacteria</taxon>
        <taxon>Bacillati</taxon>
        <taxon>Bacillota</taxon>
        <taxon>Bacilli</taxon>
        <taxon>Bacillales</taxon>
        <taxon>Paenibacillaceae</taxon>
        <taxon>Paenibacillus</taxon>
    </lineage>
</organism>